<dbReference type="AlphaFoldDB" id="R9PHN6"/>
<protein>
    <submittedName>
        <fullName evidence="2">Putative N-acetylgalactosaminyl-diphosphoundecaprenol glucuronosyltransferase</fullName>
    </submittedName>
</protein>
<dbReference type="Proteomes" id="UP000014461">
    <property type="component" value="Unassembled WGS sequence"/>
</dbReference>
<dbReference type="InterPro" id="IPR050834">
    <property type="entry name" value="Glycosyltransf_2"/>
</dbReference>
<keyword evidence="2" id="KW-0808">Transferase</keyword>
<keyword evidence="3" id="KW-1185">Reference proteome</keyword>
<dbReference type="STRING" id="1331007.AALB_0853"/>
<evidence type="ECO:0000259" key="1">
    <source>
        <dbReference type="Pfam" id="PF00535"/>
    </source>
</evidence>
<dbReference type="CDD" id="cd00761">
    <property type="entry name" value="Glyco_tranf_GTA_type"/>
    <property type="match status" value="1"/>
</dbReference>
<evidence type="ECO:0000313" key="3">
    <source>
        <dbReference type="Proteomes" id="UP000014461"/>
    </source>
</evidence>
<feature type="domain" description="Glycosyltransferase 2-like" evidence="1">
    <location>
        <begin position="12"/>
        <end position="162"/>
    </location>
</feature>
<organism evidence="2 3">
    <name type="scientific">Agarivorans albus MKT 106</name>
    <dbReference type="NCBI Taxonomy" id="1331007"/>
    <lineage>
        <taxon>Bacteria</taxon>
        <taxon>Pseudomonadati</taxon>
        <taxon>Pseudomonadota</taxon>
        <taxon>Gammaproteobacteria</taxon>
        <taxon>Alteromonadales</taxon>
        <taxon>Alteromonadaceae</taxon>
        <taxon>Agarivorans</taxon>
    </lineage>
</organism>
<dbReference type="Gene3D" id="3.90.550.10">
    <property type="entry name" value="Spore Coat Polysaccharide Biosynthesis Protein SpsA, Chain A"/>
    <property type="match status" value="1"/>
</dbReference>
<accession>R9PHN6</accession>
<comment type="caution">
    <text evidence="2">The sequence shown here is derived from an EMBL/GenBank/DDBJ whole genome shotgun (WGS) entry which is preliminary data.</text>
</comment>
<evidence type="ECO:0000313" key="2">
    <source>
        <dbReference type="EMBL" id="GAD00773.1"/>
    </source>
</evidence>
<dbReference type="PANTHER" id="PTHR43685:SF3">
    <property type="entry name" value="SLR2126 PROTEIN"/>
    <property type="match status" value="1"/>
</dbReference>
<gene>
    <name evidence="2" type="ORF">AALB_0853</name>
</gene>
<dbReference type="EMBL" id="BARX01000004">
    <property type="protein sequence ID" value="GAD00773.1"/>
    <property type="molecule type" value="Genomic_DNA"/>
</dbReference>
<reference evidence="2" key="1">
    <citation type="journal article" date="2013" name="Genome Announc.">
        <title>Draft Genome Sequence of Agarivorans albus Strain MKT 106T, an Agarolytic Marine Bacterium.</title>
        <authorList>
            <person name="Yasuike M."/>
            <person name="Nakamura Y."/>
            <person name="Kai W."/>
            <person name="Fujiwara A."/>
            <person name="Fukui Y."/>
            <person name="Satomi M."/>
            <person name="Sano M."/>
        </authorList>
    </citation>
    <scope>NUCLEOTIDE SEQUENCE [LARGE SCALE GENOMIC DNA]</scope>
</reference>
<dbReference type="PANTHER" id="PTHR43685">
    <property type="entry name" value="GLYCOSYLTRANSFERASE"/>
    <property type="match status" value="1"/>
</dbReference>
<dbReference type="InterPro" id="IPR001173">
    <property type="entry name" value="Glyco_trans_2-like"/>
</dbReference>
<name>R9PHN6_AGAAL</name>
<sequence length="314" mass="35408">MPNLVNSQPICSVVIPTYNCLSYLKQALASVEQQNVDKLEVIVVDDNSSDGTWQWLQNQQQKTPHLRSIKLSGKGPAVARNIAIQQAKAPLIAFLDADDIWLAGKLQRQIEFHQAKPELSFSFTDYRHVGENGEDRGTCFEFWPNYQALSQQQKGYQLKPDAAASLFAENVVGTSTVMASRTALLKCFAFDEQLPSAEDWDLWLKLALLGPVGISNHVDCEYLMRDGSESSKSQLRIKAMHIIYQRYAQAVKQQSPKALAQAKARIATAEAELYNEQSLRLSAIFSRVQALYYSPNRRRIIETLADTRNLLMLR</sequence>
<dbReference type="SUPFAM" id="SSF53448">
    <property type="entry name" value="Nucleotide-diphospho-sugar transferases"/>
    <property type="match status" value="1"/>
</dbReference>
<dbReference type="InterPro" id="IPR029044">
    <property type="entry name" value="Nucleotide-diphossugar_trans"/>
</dbReference>
<proteinExistence type="predicted"/>
<dbReference type="GO" id="GO:0016740">
    <property type="term" value="F:transferase activity"/>
    <property type="evidence" value="ECO:0007669"/>
    <property type="project" value="UniProtKB-KW"/>
</dbReference>
<dbReference type="Pfam" id="PF00535">
    <property type="entry name" value="Glycos_transf_2"/>
    <property type="match status" value="1"/>
</dbReference>